<evidence type="ECO:0000313" key="2">
    <source>
        <dbReference type="EMBL" id="CAG8510530.1"/>
    </source>
</evidence>
<dbReference type="OrthoDB" id="2303332at2759"/>
<dbReference type="AlphaFoldDB" id="A0A9N9F4S8"/>
<feature type="region of interest" description="Disordered" evidence="1">
    <location>
        <begin position="1"/>
        <end position="27"/>
    </location>
</feature>
<organism evidence="2 3">
    <name type="scientific">Ambispora leptoticha</name>
    <dbReference type="NCBI Taxonomy" id="144679"/>
    <lineage>
        <taxon>Eukaryota</taxon>
        <taxon>Fungi</taxon>
        <taxon>Fungi incertae sedis</taxon>
        <taxon>Mucoromycota</taxon>
        <taxon>Glomeromycotina</taxon>
        <taxon>Glomeromycetes</taxon>
        <taxon>Archaeosporales</taxon>
        <taxon>Ambisporaceae</taxon>
        <taxon>Ambispora</taxon>
    </lineage>
</organism>
<gene>
    <name evidence="2" type="ORF">ALEPTO_LOCUS3952</name>
</gene>
<comment type="caution">
    <text evidence="2">The sequence shown here is derived from an EMBL/GenBank/DDBJ whole genome shotgun (WGS) entry which is preliminary data.</text>
</comment>
<dbReference type="EMBL" id="CAJVPS010000819">
    <property type="protein sequence ID" value="CAG8510530.1"/>
    <property type="molecule type" value="Genomic_DNA"/>
</dbReference>
<reference evidence="2" key="1">
    <citation type="submission" date="2021-06" db="EMBL/GenBank/DDBJ databases">
        <authorList>
            <person name="Kallberg Y."/>
            <person name="Tangrot J."/>
            <person name="Rosling A."/>
        </authorList>
    </citation>
    <scope>NUCLEOTIDE SEQUENCE</scope>
    <source>
        <strain evidence="2">FL130A</strain>
    </source>
</reference>
<proteinExistence type="predicted"/>
<protein>
    <submittedName>
        <fullName evidence="2">2409_t:CDS:1</fullName>
    </submittedName>
</protein>
<evidence type="ECO:0000313" key="3">
    <source>
        <dbReference type="Proteomes" id="UP000789508"/>
    </source>
</evidence>
<evidence type="ECO:0000256" key="1">
    <source>
        <dbReference type="SAM" id="MobiDB-lite"/>
    </source>
</evidence>
<dbReference type="Proteomes" id="UP000789508">
    <property type="component" value="Unassembled WGS sequence"/>
</dbReference>
<keyword evidence="3" id="KW-1185">Reference proteome</keyword>
<accession>A0A9N9F4S8</accession>
<sequence length="469" mass="53730">MLQETFITPRTARPMGQNPLPLTIRPSSSGIRSIAGRAKTESTAPRECYLFSKNVIPRTARPMDEQKLAWDRYLSALANLFEDSDTEIKNLAKRKKTKQWAVGRVLAEAAEATFETKMRCIQHKDLKVKNCEEDEDCNEAKLPTAKPDNLSEYNLSSGSDLFDIFKKYQANIPKCHQLIGGILDLTRESLYGCKEFSDSDIKELAQDFANSIAWDPKPVPDYLQDYFSNNCEKIQQDKGMKKLHYNIQFIKENMYSFRGSMTEEELKMISTFPLFRSIFQPNIIKDAWGEIQAFGTKNARNEKSDPFQRTRLGRKVDMKGTLARTPNKFEVLFGDVSGGLVPLGISSSSCKKRYLDKIKLAIIMRDFLNSVLKECQHVTNDQRKSLVVMGLDLNFYAMDWCGGLYRFGLLDHCISPSQEDSCDLFEDVYCILKELESVKQLYLKNMQGKRRRISIENSPVLNMNRTPPK</sequence>
<name>A0A9N9F4S8_9GLOM</name>